<evidence type="ECO:0000313" key="1">
    <source>
        <dbReference type="EMBL" id="GGA52336.1"/>
    </source>
</evidence>
<evidence type="ECO:0000313" key="2">
    <source>
        <dbReference type="Proteomes" id="UP000618591"/>
    </source>
</evidence>
<proteinExistence type="predicted"/>
<dbReference type="Proteomes" id="UP000618591">
    <property type="component" value="Unassembled WGS sequence"/>
</dbReference>
<accession>A0ABQ1GXF5</accession>
<keyword evidence="2" id="KW-1185">Reference proteome</keyword>
<dbReference type="EMBL" id="BMDW01000013">
    <property type="protein sequence ID" value="GGA52336.1"/>
    <property type="molecule type" value="Genomic_DNA"/>
</dbReference>
<comment type="caution">
    <text evidence="1">The sequence shown here is derived from an EMBL/GenBank/DDBJ whole genome shotgun (WGS) entry which is preliminary data.</text>
</comment>
<organism evidence="1 2">
    <name type="scientific">Sphingomonas psychrolutea</name>
    <dbReference type="NCBI Taxonomy" id="1259676"/>
    <lineage>
        <taxon>Bacteria</taxon>
        <taxon>Pseudomonadati</taxon>
        <taxon>Pseudomonadota</taxon>
        <taxon>Alphaproteobacteria</taxon>
        <taxon>Sphingomonadales</taxon>
        <taxon>Sphingomonadaceae</taxon>
        <taxon>Sphingomonas</taxon>
    </lineage>
</organism>
<protein>
    <submittedName>
        <fullName evidence="1">Uncharacterized protein</fullName>
    </submittedName>
</protein>
<sequence length="50" mass="5750">MRIAIKFDHKPRRLTYEIAEERPETLLATELVAVKRTATEHRPEFALSGG</sequence>
<reference evidence="2" key="1">
    <citation type="journal article" date="2019" name="Int. J. Syst. Evol. Microbiol.">
        <title>The Global Catalogue of Microorganisms (GCM) 10K type strain sequencing project: providing services to taxonomists for standard genome sequencing and annotation.</title>
        <authorList>
            <consortium name="The Broad Institute Genomics Platform"/>
            <consortium name="The Broad Institute Genome Sequencing Center for Infectious Disease"/>
            <person name="Wu L."/>
            <person name="Ma J."/>
        </authorList>
    </citation>
    <scope>NUCLEOTIDE SEQUENCE [LARGE SCALE GENOMIC DNA]</scope>
    <source>
        <strain evidence="2">CGMCC 1.10106</strain>
    </source>
</reference>
<name>A0ABQ1GXF5_9SPHN</name>
<gene>
    <name evidence="1" type="ORF">GCM10011395_23370</name>
</gene>